<evidence type="ECO:0000313" key="1">
    <source>
        <dbReference type="EMBL" id="ACE75754.1"/>
    </source>
</evidence>
<proteinExistence type="predicted"/>
<organism evidence="1 2">
    <name type="scientific">Xanthomonas phage phiL7</name>
    <dbReference type="NCBI Taxonomy" id="538979"/>
    <lineage>
        <taxon>Viruses</taxon>
        <taxon>Duplodnaviria</taxon>
        <taxon>Heunggongvirae</taxon>
        <taxon>Uroviricota</taxon>
        <taxon>Caudoviricetes</taxon>
        <taxon>Eisenstarkvirus</taxon>
        <taxon>Eisenstarkvirus L7</taxon>
    </lineage>
</organism>
<dbReference type="Proteomes" id="UP000001480">
    <property type="component" value="Segment"/>
</dbReference>
<evidence type="ECO:0000313" key="2">
    <source>
        <dbReference type="Proteomes" id="UP000001480"/>
    </source>
</evidence>
<reference evidence="1 2" key="1">
    <citation type="journal article" date="2009" name="Appl. Environ. Microbiol.">
        <title>Genomic characterization of the intron-containing T7-like phage phiL7 of Xanthomonas campestris.</title>
        <authorList>
            <person name="Lee C.N."/>
            <person name="Lin J.W."/>
            <person name="Weng S.F."/>
            <person name="Tseng Y.H."/>
        </authorList>
    </citation>
    <scope>NUCLEOTIDE SEQUENCE</scope>
</reference>
<accession>C4ML14</accession>
<dbReference type="KEGG" id="vg:7943838"/>
<dbReference type="EMBL" id="EU717894">
    <property type="protein sequence ID" value="ACE75754.1"/>
    <property type="molecule type" value="Genomic_DNA"/>
</dbReference>
<dbReference type="GeneID" id="7943838"/>
<dbReference type="InterPro" id="IPR014915">
    <property type="entry name" value="Phage_TLS_TfmB"/>
</dbReference>
<dbReference type="RefSeq" id="YP_002922628.1">
    <property type="nucleotide sequence ID" value="NC_012742.1"/>
</dbReference>
<sequence>MFEVSSSWRCGPSGPLCWDRAVVFEVLRHKGISGEDRDTLMSYLAVAESEALRQVNK</sequence>
<dbReference type="OrthoDB" id="26452at10239"/>
<keyword evidence="2" id="KW-1185">Reference proteome</keyword>
<name>C4ML14_9CAUD</name>
<dbReference type="Pfam" id="PF08809">
    <property type="entry name" value="DUF1799"/>
    <property type="match status" value="1"/>
</dbReference>
<protein>
    <submittedName>
        <fullName evidence="1">p14</fullName>
    </submittedName>
</protein>